<organism evidence="1">
    <name type="scientific">Anguilla anguilla</name>
    <name type="common">European freshwater eel</name>
    <name type="synonym">Muraena anguilla</name>
    <dbReference type="NCBI Taxonomy" id="7936"/>
    <lineage>
        <taxon>Eukaryota</taxon>
        <taxon>Metazoa</taxon>
        <taxon>Chordata</taxon>
        <taxon>Craniata</taxon>
        <taxon>Vertebrata</taxon>
        <taxon>Euteleostomi</taxon>
        <taxon>Actinopterygii</taxon>
        <taxon>Neopterygii</taxon>
        <taxon>Teleostei</taxon>
        <taxon>Anguilliformes</taxon>
        <taxon>Anguillidae</taxon>
        <taxon>Anguilla</taxon>
    </lineage>
</organism>
<dbReference type="PROSITE" id="PS51257">
    <property type="entry name" value="PROKAR_LIPOPROTEIN"/>
    <property type="match status" value="1"/>
</dbReference>
<dbReference type="EMBL" id="GBXM01000261">
    <property type="protein sequence ID" value="JAI08317.1"/>
    <property type="molecule type" value="Transcribed_RNA"/>
</dbReference>
<name>A0A0E9Y0X4_ANGAN</name>
<proteinExistence type="predicted"/>
<reference evidence="1" key="1">
    <citation type="submission" date="2014-11" db="EMBL/GenBank/DDBJ databases">
        <authorList>
            <person name="Amaro Gonzalez C."/>
        </authorList>
    </citation>
    <scope>NUCLEOTIDE SEQUENCE</scope>
</reference>
<evidence type="ECO:0000313" key="1">
    <source>
        <dbReference type="EMBL" id="JAI08317.1"/>
    </source>
</evidence>
<protein>
    <submittedName>
        <fullName evidence="1">Uncharacterized protein</fullName>
    </submittedName>
</protein>
<accession>A0A0E9Y0X4</accession>
<dbReference type="AlphaFoldDB" id="A0A0E9Y0X4"/>
<sequence length="38" mass="4315">MSIFKIKECKKNYAEDVRTQTLGCTLSGLGCFFIKGRK</sequence>
<reference evidence="1" key="2">
    <citation type="journal article" date="2015" name="Fish Shellfish Immunol.">
        <title>Early steps in the European eel (Anguilla anguilla)-Vibrio vulnificus interaction in the gills: Role of the RtxA13 toxin.</title>
        <authorList>
            <person name="Callol A."/>
            <person name="Pajuelo D."/>
            <person name="Ebbesson L."/>
            <person name="Teles M."/>
            <person name="MacKenzie S."/>
            <person name="Amaro C."/>
        </authorList>
    </citation>
    <scope>NUCLEOTIDE SEQUENCE</scope>
</reference>